<protein>
    <submittedName>
        <fullName evidence="3">Phosphatase PAP2 family protein</fullName>
    </submittedName>
</protein>
<feature type="transmembrane region" description="Helical" evidence="1">
    <location>
        <begin position="128"/>
        <end position="146"/>
    </location>
</feature>
<dbReference type="SUPFAM" id="SSF48317">
    <property type="entry name" value="Acid phosphatase/Vanadium-dependent haloperoxidase"/>
    <property type="match status" value="1"/>
</dbReference>
<sequence>MPTWTLFTKLADTYVLLPAALLCMLCLASARAWRLTAVWAVLLGCGLALVAATKLAFVGWGIGSRDWNFTGISGHAMRAAAIAPVLFYLLAQNSGLVVRMLAIFGGITFGILIGISRLAVHVHSVSEVVTGCLLGIVISLPFLALLERSPRPAFPRHLLLAAALPLLAMTGTPGAPTEKWLERVALSLSGHSAPYTRNDLGYPPLVDGDEQISGRSAHFWH</sequence>
<feature type="transmembrane region" description="Helical" evidence="1">
    <location>
        <begin position="97"/>
        <end position="116"/>
    </location>
</feature>
<gene>
    <name evidence="3" type="ORF">JJB74_06900</name>
</gene>
<keyword evidence="1" id="KW-1133">Transmembrane helix</keyword>
<keyword evidence="1" id="KW-0812">Transmembrane</keyword>
<dbReference type="EMBL" id="JAEPBG010000002">
    <property type="protein sequence ID" value="MBK4734326.1"/>
    <property type="molecule type" value="Genomic_DNA"/>
</dbReference>
<evidence type="ECO:0000313" key="3">
    <source>
        <dbReference type="EMBL" id="MBK4734326.1"/>
    </source>
</evidence>
<keyword evidence="4" id="KW-1185">Reference proteome</keyword>
<dbReference type="Pfam" id="PF01569">
    <property type="entry name" value="PAP2"/>
    <property type="match status" value="1"/>
</dbReference>
<evidence type="ECO:0000256" key="1">
    <source>
        <dbReference type="SAM" id="Phobius"/>
    </source>
</evidence>
<feature type="transmembrane region" description="Helical" evidence="1">
    <location>
        <begin position="72"/>
        <end position="90"/>
    </location>
</feature>
<feature type="domain" description="Phosphatidic acid phosphatase type 2/haloperoxidase" evidence="2">
    <location>
        <begin position="19"/>
        <end position="143"/>
    </location>
</feature>
<comment type="caution">
    <text evidence="3">The sequence shown here is derived from an EMBL/GenBank/DDBJ whole genome shotgun (WGS) entry which is preliminary data.</text>
</comment>
<dbReference type="Gene3D" id="1.20.144.10">
    <property type="entry name" value="Phosphatidic acid phosphatase type 2/haloperoxidase"/>
    <property type="match status" value="1"/>
</dbReference>
<dbReference type="AlphaFoldDB" id="A0A934SPH9"/>
<reference evidence="3" key="1">
    <citation type="submission" date="2021-01" db="EMBL/GenBank/DDBJ databases">
        <title>Genome sequence of strain Noviherbaspirillum sp. DKR-6.</title>
        <authorList>
            <person name="Chaudhary D.K."/>
        </authorList>
    </citation>
    <scope>NUCLEOTIDE SEQUENCE</scope>
    <source>
        <strain evidence="3">DKR-6</strain>
    </source>
</reference>
<dbReference type="InterPro" id="IPR036938">
    <property type="entry name" value="PAP2/HPO_sf"/>
</dbReference>
<feature type="transmembrane region" description="Helical" evidence="1">
    <location>
        <begin position="37"/>
        <end position="60"/>
    </location>
</feature>
<dbReference type="InterPro" id="IPR000326">
    <property type="entry name" value="PAP2/HPO"/>
</dbReference>
<feature type="transmembrane region" description="Helical" evidence="1">
    <location>
        <begin position="13"/>
        <end position="30"/>
    </location>
</feature>
<dbReference type="SMART" id="SM00014">
    <property type="entry name" value="acidPPc"/>
    <property type="match status" value="1"/>
</dbReference>
<keyword evidence="1" id="KW-0472">Membrane</keyword>
<dbReference type="RefSeq" id="WP_200591079.1">
    <property type="nucleotide sequence ID" value="NZ_JAEPBG010000002.1"/>
</dbReference>
<organism evidence="3 4">
    <name type="scientific">Noviherbaspirillum pedocola</name>
    <dbReference type="NCBI Taxonomy" id="2801341"/>
    <lineage>
        <taxon>Bacteria</taxon>
        <taxon>Pseudomonadati</taxon>
        <taxon>Pseudomonadota</taxon>
        <taxon>Betaproteobacteria</taxon>
        <taxon>Burkholderiales</taxon>
        <taxon>Oxalobacteraceae</taxon>
        <taxon>Noviherbaspirillum</taxon>
    </lineage>
</organism>
<evidence type="ECO:0000313" key="4">
    <source>
        <dbReference type="Proteomes" id="UP000622890"/>
    </source>
</evidence>
<proteinExistence type="predicted"/>
<evidence type="ECO:0000259" key="2">
    <source>
        <dbReference type="SMART" id="SM00014"/>
    </source>
</evidence>
<name>A0A934SPH9_9BURK</name>
<dbReference type="Proteomes" id="UP000622890">
    <property type="component" value="Unassembled WGS sequence"/>
</dbReference>
<accession>A0A934SPH9</accession>